<dbReference type="AlphaFoldDB" id="A0A8C7VE55"/>
<evidence type="ECO:0000256" key="5">
    <source>
        <dbReference type="ARBA" id="ARBA00022729"/>
    </source>
</evidence>
<dbReference type="Proteomes" id="UP000694395">
    <property type="component" value="Chromosome 17"/>
</dbReference>
<reference evidence="10" key="3">
    <citation type="submission" date="2025-09" db="UniProtKB">
        <authorList>
            <consortium name="Ensembl"/>
        </authorList>
    </citation>
    <scope>IDENTIFICATION</scope>
</reference>
<dbReference type="InterPro" id="IPR005441">
    <property type="entry name" value="Preproghrelin"/>
</dbReference>
<dbReference type="Pfam" id="PF04643">
    <property type="entry name" value="Motilin_assoc"/>
    <property type="match status" value="1"/>
</dbReference>
<keyword evidence="6" id="KW-0027">Amidation</keyword>
<comment type="similarity">
    <text evidence="2">Belongs to the motilin family.</text>
</comment>
<evidence type="ECO:0000313" key="11">
    <source>
        <dbReference type="Proteomes" id="UP000694395"/>
    </source>
</evidence>
<keyword evidence="3" id="KW-0964">Secreted</keyword>
<dbReference type="Ensembl" id="ENSOMYT00000018022.2">
    <property type="protein sequence ID" value="ENSOMYP00000016332.2"/>
    <property type="gene ID" value="ENSOMYG00000008000.2"/>
</dbReference>
<dbReference type="GO" id="GO:0060124">
    <property type="term" value="P:positive regulation of growth hormone secretion"/>
    <property type="evidence" value="ECO:0007669"/>
    <property type="project" value="TreeGrafter"/>
</dbReference>
<dbReference type="RefSeq" id="XP_021423083.2">
    <property type="nucleotide sequence ID" value="XM_021567408.2"/>
</dbReference>
<feature type="domain" description="Motilin/ghrelin-associated peptide" evidence="9">
    <location>
        <begin position="105"/>
        <end position="139"/>
    </location>
</feature>
<comment type="subcellular location">
    <subcellularLocation>
        <location evidence="1">Secreted</location>
    </subcellularLocation>
</comment>
<reference evidence="10" key="1">
    <citation type="submission" date="2020-07" db="EMBL/GenBank/DDBJ databases">
        <title>A long reads based de novo assembly of the rainbow trout Arlee double haploid line genome.</title>
        <authorList>
            <person name="Gao G."/>
            <person name="Palti Y."/>
        </authorList>
    </citation>
    <scope>NUCLEOTIDE SEQUENCE [LARGE SCALE GENOMIC DNA]</scope>
</reference>
<organism evidence="10 11">
    <name type="scientific">Oncorhynchus mykiss</name>
    <name type="common">Rainbow trout</name>
    <name type="synonym">Salmo gairdneri</name>
    <dbReference type="NCBI Taxonomy" id="8022"/>
    <lineage>
        <taxon>Eukaryota</taxon>
        <taxon>Metazoa</taxon>
        <taxon>Chordata</taxon>
        <taxon>Craniata</taxon>
        <taxon>Vertebrata</taxon>
        <taxon>Euteleostomi</taxon>
        <taxon>Actinopterygii</taxon>
        <taxon>Neopterygii</taxon>
        <taxon>Teleostei</taxon>
        <taxon>Protacanthopterygii</taxon>
        <taxon>Salmoniformes</taxon>
        <taxon>Salmonidae</taxon>
        <taxon>Salmoninae</taxon>
        <taxon>Oncorhynchus</taxon>
    </lineage>
</organism>
<dbReference type="GeneID" id="100136596"/>
<keyword evidence="4" id="KW-0372">Hormone</keyword>
<dbReference type="GO" id="GO:0060398">
    <property type="term" value="P:regulation of growth hormone receptor signaling pathway"/>
    <property type="evidence" value="ECO:0007669"/>
    <property type="project" value="Ensembl"/>
</dbReference>
<keyword evidence="11" id="KW-1185">Reference proteome</keyword>
<dbReference type="PANTHER" id="PTHR14122:SF1">
    <property type="entry name" value="APPETITE-REGULATING HORMONE"/>
    <property type="match status" value="1"/>
</dbReference>
<dbReference type="CTD" id="51738"/>
<evidence type="ECO:0000256" key="6">
    <source>
        <dbReference type="ARBA" id="ARBA00022815"/>
    </source>
</evidence>
<evidence type="ECO:0000256" key="8">
    <source>
        <dbReference type="SAM" id="MobiDB-lite"/>
    </source>
</evidence>
<dbReference type="GO" id="GO:0016608">
    <property type="term" value="F:growth hormone-releasing hormone activity"/>
    <property type="evidence" value="ECO:0007669"/>
    <property type="project" value="InterPro"/>
</dbReference>
<evidence type="ECO:0000256" key="7">
    <source>
        <dbReference type="ARBA" id="ARBA00023288"/>
    </source>
</evidence>
<dbReference type="GeneTree" id="ENSGT01010000222866"/>
<proteinExistence type="inferred from homology"/>
<evidence type="ECO:0000256" key="1">
    <source>
        <dbReference type="ARBA" id="ARBA00004613"/>
    </source>
</evidence>
<protein>
    <submittedName>
        <fullName evidence="10">Ghrelin/obestatin prepropeptide</fullName>
    </submittedName>
</protein>
<dbReference type="InterPro" id="IPR006737">
    <property type="entry name" value="Motilin_assoc"/>
</dbReference>
<dbReference type="PANTHER" id="PTHR14122">
    <property type="entry name" value="GHRELIN PRECURSOR"/>
    <property type="match status" value="1"/>
</dbReference>
<evidence type="ECO:0000256" key="3">
    <source>
        <dbReference type="ARBA" id="ARBA00022525"/>
    </source>
</evidence>
<gene>
    <name evidence="10" type="primary">ghrl</name>
</gene>
<evidence type="ECO:0000313" key="10">
    <source>
        <dbReference type="Ensembl" id="ENSOMYP00000016332.2"/>
    </source>
</evidence>
<dbReference type="GO" id="GO:0005615">
    <property type="term" value="C:extracellular space"/>
    <property type="evidence" value="ECO:0007669"/>
    <property type="project" value="TreeGrafter"/>
</dbReference>
<dbReference type="GO" id="GO:0007507">
    <property type="term" value="P:heart development"/>
    <property type="evidence" value="ECO:0007669"/>
    <property type="project" value="Ensembl"/>
</dbReference>
<dbReference type="GO" id="GO:0032094">
    <property type="term" value="P:response to food"/>
    <property type="evidence" value="ECO:0007669"/>
    <property type="project" value="Ensembl"/>
</dbReference>
<sequence length="141" mass="15680">MGQTHLPPCQAHEMDQRRSCQAILSTKRKQPSIMPLKRNTGLMILMLCTLALWAKSVSAGSSFLSPSQKPQGKGKPPRVGRRDIESFAELFEGPLHQEDKHNTIKAPFEMGITMSEEEFQEYGAVLQKILQDVLGDTATAE</sequence>
<dbReference type="GO" id="GO:0032095">
    <property type="term" value="P:regulation of response to food"/>
    <property type="evidence" value="ECO:0007669"/>
    <property type="project" value="Ensembl"/>
</dbReference>
<keyword evidence="5" id="KW-0732">Signal</keyword>
<dbReference type="GO" id="GO:0050728">
    <property type="term" value="P:negative regulation of inflammatory response"/>
    <property type="evidence" value="ECO:0007669"/>
    <property type="project" value="TreeGrafter"/>
</dbReference>
<keyword evidence="7" id="KW-0449">Lipoprotein</keyword>
<dbReference type="GO" id="GO:0001696">
    <property type="term" value="P:gastric acid secretion"/>
    <property type="evidence" value="ECO:0007669"/>
    <property type="project" value="TreeGrafter"/>
</dbReference>
<dbReference type="GO" id="GO:0043009">
    <property type="term" value="P:chordate embryonic development"/>
    <property type="evidence" value="ECO:0007669"/>
    <property type="project" value="Ensembl"/>
</dbReference>
<evidence type="ECO:0000256" key="2">
    <source>
        <dbReference type="ARBA" id="ARBA00006473"/>
    </source>
</evidence>
<feature type="region of interest" description="Disordered" evidence="8">
    <location>
        <begin position="60"/>
        <end position="80"/>
    </location>
</feature>
<evidence type="ECO:0000259" key="9">
    <source>
        <dbReference type="Pfam" id="PF04643"/>
    </source>
</evidence>
<name>A0A8C7VE55_ONCMY</name>
<evidence type="ECO:0000256" key="4">
    <source>
        <dbReference type="ARBA" id="ARBA00022702"/>
    </source>
</evidence>
<reference evidence="10" key="2">
    <citation type="submission" date="2025-08" db="UniProtKB">
        <authorList>
            <consortium name="Ensembl"/>
        </authorList>
    </citation>
    <scope>IDENTIFICATION</scope>
</reference>
<dbReference type="GO" id="GO:0031768">
    <property type="term" value="F:ghrelin receptor binding"/>
    <property type="evidence" value="ECO:0007669"/>
    <property type="project" value="TreeGrafter"/>
</dbReference>
<accession>A0A8C7VE55</accession>